<dbReference type="STRING" id="39947.A0A0P0WTG0"/>
<reference evidence="1 2" key="2">
    <citation type="journal article" date="2013" name="Plant Cell Physiol.">
        <title>Rice Annotation Project Database (RAP-DB): an integrative and interactive database for rice genomics.</title>
        <authorList>
            <person name="Sakai H."/>
            <person name="Lee S.S."/>
            <person name="Tanaka T."/>
            <person name="Numa H."/>
            <person name="Kim J."/>
            <person name="Kawahara Y."/>
            <person name="Wakimoto H."/>
            <person name="Yang C.C."/>
            <person name="Iwamoto M."/>
            <person name="Abe T."/>
            <person name="Yamada Y."/>
            <person name="Muto A."/>
            <person name="Inokuchi H."/>
            <person name="Ikemura T."/>
            <person name="Matsumoto T."/>
            <person name="Sasaki T."/>
            <person name="Itoh T."/>
        </authorList>
    </citation>
    <scope>NUCLEOTIDE SEQUENCE [LARGE SCALE GENOMIC DNA]</scope>
    <source>
        <strain evidence="2">cv. Nipponbare</strain>
    </source>
</reference>
<evidence type="ECO:0000313" key="1">
    <source>
        <dbReference type="EMBL" id="BAS96370.1"/>
    </source>
</evidence>
<name>A0A0P0WTG0_ORYSJ</name>
<protein>
    <submittedName>
        <fullName evidence="1">Os06g0170200 protein</fullName>
    </submittedName>
</protein>
<gene>
    <name evidence="1" type="ordered locus">Os06g0170200</name>
    <name evidence="1" type="ORF">OSNPB_060170200</name>
</gene>
<reference evidence="1 2" key="3">
    <citation type="journal article" date="2013" name="Rice">
        <title>Improvement of the Oryza sativa Nipponbare reference genome using next generation sequence and optical map data.</title>
        <authorList>
            <person name="Kawahara Y."/>
            <person name="de la Bastide M."/>
            <person name="Hamilton J.P."/>
            <person name="Kanamori H."/>
            <person name="McCombie W.R."/>
            <person name="Ouyang S."/>
            <person name="Schwartz D.C."/>
            <person name="Tanaka T."/>
            <person name="Wu J."/>
            <person name="Zhou S."/>
            <person name="Childs K.L."/>
            <person name="Davidson R.M."/>
            <person name="Lin H."/>
            <person name="Quesada-Ocampo L."/>
            <person name="Vaillancourt B."/>
            <person name="Sakai H."/>
            <person name="Lee S.S."/>
            <person name="Kim J."/>
            <person name="Numa H."/>
            <person name="Itoh T."/>
            <person name="Buell C.R."/>
            <person name="Matsumoto T."/>
        </authorList>
    </citation>
    <scope>NUCLEOTIDE SEQUENCE [LARGE SCALE GENOMIC DNA]</scope>
    <source>
        <strain evidence="2">cv. Nipponbare</strain>
    </source>
</reference>
<dbReference type="EMBL" id="AP014962">
    <property type="protein sequence ID" value="BAS96370.1"/>
    <property type="molecule type" value="Genomic_DNA"/>
</dbReference>
<reference evidence="2" key="1">
    <citation type="journal article" date="2005" name="Nature">
        <title>The map-based sequence of the rice genome.</title>
        <authorList>
            <consortium name="International rice genome sequencing project (IRGSP)"/>
            <person name="Matsumoto T."/>
            <person name="Wu J."/>
            <person name="Kanamori H."/>
            <person name="Katayose Y."/>
            <person name="Fujisawa M."/>
            <person name="Namiki N."/>
            <person name="Mizuno H."/>
            <person name="Yamamoto K."/>
            <person name="Antonio B.A."/>
            <person name="Baba T."/>
            <person name="Sakata K."/>
            <person name="Nagamura Y."/>
            <person name="Aoki H."/>
            <person name="Arikawa K."/>
            <person name="Arita K."/>
            <person name="Bito T."/>
            <person name="Chiden Y."/>
            <person name="Fujitsuka N."/>
            <person name="Fukunaka R."/>
            <person name="Hamada M."/>
            <person name="Harada C."/>
            <person name="Hayashi A."/>
            <person name="Hijishita S."/>
            <person name="Honda M."/>
            <person name="Hosokawa S."/>
            <person name="Ichikawa Y."/>
            <person name="Idonuma A."/>
            <person name="Iijima M."/>
            <person name="Ikeda M."/>
            <person name="Ikeno M."/>
            <person name="Ito K."/>
            <person name="Ito S."/>
            <person name="Ito T."/>
            <person name="Ito Y."/>
            <person name="Ito Y."/>
            <person name="Iwabuchi A."/>
            <person name="Kamiya K."/>
            <person name="Karasawa W."/>
            <person name="Kurita K."/>
            <person name="Katagiri S."/>
            <person name="Kikuta A."/>
            <person name="Kobayashi H."/>
            <person name="Kobayashi N."/>
            <person name="Machita K."/>
            <person name="Maehara T."/>
            <person name="Masukawa M."/>
            <person name="Mizubayashi T."/>
            <person name="Mukai Y."/>
            <person name="Nagasaki H."/>
            <person name="Nagata Y."/>
            <person name="Naito S."/>
            <person name="Nakashima M."/>
            <person name="Nakama Y."/>
            <person name="Nakamichi Y."/>
            <person name="Nakamura M."/>
            <person name="Meguro A."/>
            <person name="Negishi M."/>
            <person name="Ohta I."/>
            <person name="Ohta T."/>
            <person name="Okamoto M."/>
            <person name="Ono N."/>
            <person name="Saji S."/>
            <person name="Sakaguchi M."/>
            <person name="Sakai K."/>
            <person name="Shibata M."/>
            <person name="Shimokawa T."/>
            <person name="Song J."/>
            <person name="Takazaki Y."/>
            <person name="Terasawa K."/>
            <person name="Tsugane M."/>
            <person name="Tsuji K."/>
            <person name="Ueda S."/>
            <person name="Waki K."/>
            <person name="Yamagata H."/>
            <person name="Yamamoto M."/>
            <person name="Yamamoto S."/>
            <person name="Yamane H."/>
            <person name="Yoshiki S."/>
            <person name="Yoshihara R."/>
            <person name="Yukawa K."/>
            <person name="Zhong H."/>
            <person name="Yano M."/>
            <person name="Yuan Q."/>
            <person name="Ouyang S."/>
            <person name="Liu J."/>
            <person name="Jones K.M."/>
            <person name="Gansberger K."/>
            <person name="Moffat K."/>
            <person name="Hill J."/>
            <person name="Bera J."/>
            <person name="Fadrosh D."/>
            <person name="Jin S."/>
            <person name="Johri S."/>
            <person name="Kim M."/>
            <person name="Overton L."/>
            <person name="Reardon M."/>
            <person name="Tsitrin T."/>
            <person name="Vuong H."/>
            <person name="Weaver B."/>
            <person name="Ciecko A."/>
            <person name="Tallon L."/>
            <person name="Jackson J."/>
            <person name="Pai G."/>
            <person name="Aken S.V."/>
            <person name="Utterback T."/>
            <person name="Reidmuller S."/>
            <person name="Feldblyum T."/>
            <person name="Hsiao J."/>
            <person name="Zismann V."/>
            <person name="Iobst S."/>
            <person name="de Vazeille A.R."/>
            <person name="Buell C.R."/>
            <person name="Ying K."/>
            <person name="Li Y."/>
            <person name="Lu T."/>
            <person name="Huang Y."/>
            <person name="Zhao Q."/>
            <person name="Feng Q."/>
            <person name="Zhang L."/>
            <person name="Zhu J."/>
            <person name="Weng Q."/>
            <person name="Mu J."/>
            <person name="Lu Y."/>
            <person name="Fan D."/>
            <person name="Liu Y."/>
            <person name="Guan J."/>
            <person name="Zhang Y."/>
            <person name="Yu S."/>
            <person name="Liu X."/>
            <person name="Zhang Y."/>
            <person name="Hong G."/>
            <person name="Han B."/>
            <person name="Choisne N."/>
            <person name="Demange N."/>
            <person name="Orjeda G."/>
            <person name="Samain S."/>
            <person name="Cattolico L."/>
            <person name="Pelletier E."/>
            <person name="Couloux A."/>
            <person name="Segurens B."/>
            <person name="Wincker P."/>
            <person name="D'Hont A."/>
            <person name="Scarpelli C."/>
            <person name="Weissenbach J."/>
            <person name="Salanoubat M."/>
            <person name="Quetier F."/>
            <person name="Yu Y."/>
            <person name="Kim H.R."/>
            <person name="Rambo T."/>
            <person name="Currie J."/>
            <person name="Collura K."/>
            <person name="Luo M."/>
            <person name="Yang T."/>
            <person name="Ammiraju J.S.S."/>
            <person name="Engler F."/>
            <person name="Soderlund C."/>
            <person name="Wing R.A."/>
            <person name="Palmer L.E."/>
            <person name="de la Bastide M."/>
            <person name="Spiegel L."/>
            <person name="Nascimento L."/>
            <person name="Zutavern T."/>
            <person name="O'Shaughnessy A."/>
            <person name="Dike S."/>
            <person name="Dedhia N."/>
            <person name="Preston R."/>
            <person name="Balija V."/>
            <person name="McCombie W.R."/>
            <person name="Chow T."/>
            <person name="Chen H."/>
            <person name="Chung M."/>
            <person name="Chen C."/>
            <person name="Shaw J."/>
            <person name="Wu H."/>
            <person name="Hsiao K."/>
            <person name="Chao Y."/>
            <person name="Chu M."/>
            <person name="Cheng C."/>
            <person name="Hour A."/>
            <person name="Lee P."/>
            <person name="Lin S."/>
            <person name="Lin Y."/>
            <person name="Liou J."/>
            <person name="Liu S."/>
            <person name="Hsing Y."/>
            <person name="Raghuvanshi S."/>
            <person name="Mohanty A."/>
            <person name="Bharti A.K."/>
            <person name="Gaur A."/>
            <person name="Gupta V."/>
            <person name="Kumar D."/>
            <person name="Ravi V."/>
            <person name="Vij S."/>
            <person name="Kapur A."/>
            <person name="Khurana P."/>
            <person name="Khurana P."/>
            <person name="Khurana J.P."/>
            <person name="Tyagi A.K."/>
            <person name="Gaikwad K."/>
            <person name="Singh A."/>
            <person name="Dalal V."/>
            <person name="Srivastava S."/>
            <person name="Dixit A."/>
            <person name="Pal A.K."/>
            <person name="Ghazi I.A."/>
            <person name="Yadav M."/>
            <person name="Pandit A."/>
            <person name="Bhargava A."/>
            <person name="Sureshbabu K."/>
            <person name="Batra K."/>
            <person name="Sharma T.R."/>
            <person name="Mohapatra T."/>
            <person name="Singh N.K."/>
            <person name="Messing J."/>
            <person name="Nelson A.B."/>
            <person name="Fuks G."/>
            <person name="Kavchok S."/>
            <person name="Keizer G."/>
            <person name="Linton E."/>
            <person name="Llaca V."/>
            <person name="Song R."/>
            <person name="Tanyolac B."/>
            <person name="Young S."/>
            <person name="Ho-Il K."/>
            <person name="Hahn J.H."/>
            <person name="Sangsakoo G."/>
            <person name="Vanavichit A."/>
            <person name="de Mattos Luiz.A.T."/>
            <person name="Zimmer P.D."/>
            <person name="Malone G."/>
            <person name="Dellagostin O."/>
            <person name="de Oliveira A.C."/>
            <person name="Bevan M."/>
            <person name="Bancroft I."/>
            <person name="Minx P."/>
            <person name="Cordum H."/>
            <person name="Wilson R."/>
            <person name="Cheng Z."/>
            <person name="Jin W."/>
            <person name="Jiang J."/>
            <person name="Leong S.A."/>
            <person name="Iwama H."/>
            <person name="Gojobori T."/>
            <person name="Itoh T."/>
            <person name="Niimura Y."/>
            <person name="Fujii Y."/>
            <person name="Habara T."/>
            <person name="Sakai H."/>
            <person name="Sato Y."/>
            <person name="Wilson G."/>
            <person name="Kumar K."/>
            <person name="McCouch S."/>
            <person name="Juretic N."/>
            <person name="Hoen D."/>
            <person name="Wright S."/>
            <person name="Bruskiewich R."/>
            <person name="Bureau T."/>
            <person name="Miyao A."/>
            <person name="Hirochika H."/>
            <person name="Nishikawa T."/>
            <person name="Kadowaki K."/>
            <person name="Sugiura M."/>
            <person name="Burr B."/>
            <person name="Sasaki T."/>
        </authorList>
    </citation>
    <scope>NUCLEOTIDE SEQUENCE [LARGE SCALE GENOMIC DNA]</scope>
    <source>
        <strain evidence="2">cv. Nipponbare</strain>
    </source>
</reference>
<organism evidence="1 2">
    <name type="scientific">Oryza sativa subsp. japonica</name>
    <name type="common">Rice</name>
    <dbReference type="NCBI Taxonomy" id="39947"/>
    <lineage>
        <taxon>Eukaryota</taxon>
        <taxon>Viridiplantae</taxon>
        <taxon>Streptophyta</taxon>
        <taxon>Embryophyta</taxon>
        <taxon>Tracheophyta</taxon>
        <taxon>Spermatophyta</taxon>
        <taxon>Magnoliopsida</taxon>
        <taxon>Liliopsida</taxon>
        <taxon>Poales</taxon>
        <taxon>Poaceae</taxon>
        <taxon>BOP clade</taxon>
        <taxon>Oryzoideae</taxon>
        <taxon>Oryzeae</taxon>
        <taxon>Oryzinae</taxon>
        <taxon>Oryza</taxon>
        <taxon>Oryza sativa</taxon>
    </lineage>
</organism>
<accession>A0A0P0WTG0</accession>
<feature type="non-terminal residue" evidence="1">
    <location>
        <position position="83"/>
    </location>
</feature>
<dbReference type="InParanoid" id="A0A0P0WTG0"/>
<sequence>VVDYHQCTLESLEKDLAARVKWGSSQHVVISGYDMSTGEETLFKDNMDVAHALFVRKSDRKLILFRVLAHPKDKRLQSMIPAI</sequence>
<dbReference type="AlphaFoldDB" id="A0A0P0WTG0"/>
<dbReference type="FunCoup" id="A0A0P0WTG0">
    <property type="interactions" value="271"/>
</dbReference>
<proteinExistence type="predicted"/>
<dbReference type="Proteomes" id="UP000059680">
    <property type="component" value="Chromosome 6"/>
</dbReference>
<dbReference type="Gramene" id="Os06t0170200-00">
    <property type="protein sequence ID" value="Os06t0170200-00"/>
    <property type="gene ID" value="Os06g0170200"/>
</dbReference>
<evidence type="ECO:0000313" key="2">
    <source>
        <dbReference type="Proteomes" id="UP000059680"/>
    </source>
</evidence>
<dbReference type="PaxDb" id="39947-A0A0P0WTG0"/>
<keyword evidence="2" id="KW-1185">Reference proteome</keyword>